<name>A0A1A8ZC07_PLAOA</name>
<organism evidence="2 3">
    <name type="scientific">Plasmodium ovale wallikeri</name>
    <dbReference type="NCBI Taxonomy" id="864142"/>
    <lineage>
        <taxon>Eukaryota</taxon>
        <taxon>Sar</taxon>
        <taxon>Alveolata</taxon>
        <taxon>Apicomplexa</taxon>
        <taxon>Aconoidasida</taxon>
        <taxon>Haemosporida</taxon>
        <taxon>Plasmodiidae</taxon>
        <taxon>Plasmodium</taxon>
        <taxon>Plasmodium (Plasmodium)</taxon>
    </lineage>
</organism>
<reference evidence="3" key="1">
    <citation type="submission" date="2016-05" db="EMBL/GenBank/DDBJ databases">
        <authorList>
            <person name="Naeem Raeece"/>
        </authorList>
    </citation>
    <scope>NUCLEOTIDE SEQUENCE [LARGE SCALE GENOMIC DNA]</scope>
</reference>
<evidence type="ECO:0000313" key="3">
    <source>
        <dbReference type="Proteomes" id="UP000078555"/>
    </source>
</evidence>
<keyword evidence="1" id="KW-0472">Membrane</keyword>
<dbReference type="AlphaFoldDB" id="A0A1A8ZC07"/>
<evidence type="ECO:0000313" key="2">
    <source>
        <dbReference type="EMBL" id="SBT41339.1"/>
    </source>
</evidence>
<keyword evidence="1" id="KW-0812">Transmembrane</keyword>
<protein>
    <submittedName>
        <fullName evidence="2">Uncharacterized protein</fullName>
    </submittedName>
</protein>
<dbReference type="EMBL" id="FLRD01000119">
    <property type="protein sequence ID" value="SBT41339.1"/>
    <property type="molecule type" value="Genomic_DNA"/>
</dbReference>
<evidence type="ECO:0000256" key="1">
    <source>
        <dbReference type="SAM" id="Phobius"/>
    </source>
</evidence>
<gene>
    <name evidence="2" type="ORF">POVWA1_043810</name>
</gene>
<dbReference type="Proteomes" id="UP000078555">
    <property type="component" value="Unassembled WGS sequence"/>
</dbReference>
<keyword evidence="3" id="KW-1185">Reference proteome</keyword>
<keyword evidence="1" id="KW-1133">Transmembrane helix</keyword>
<proteinExistence type="predicted"/>
<feature type="transmembrane region" description="Helical" evidence="1">
    <location>
        <begin position="49"/>
        <end position="70"/>
    </location>
</feature>
<sequence length="269" mass="31559">MARHDSAEGRKGNSFRSDLAVCAHREIISSGQQNSLRALFLPNGSHTYIYIYIYICMYVYEGTICSFAHARDTIIDKRTLPFTAHNATLFCCRCYGRCYCRFCCRFYCRFCCRCYCRCYCRFCCRCYHGASPFGKQMDPQVLEEMENMSLHGCGEKSDEKKSIRGKIRELELLIHKKIVNMQDELTELRQKGDVMECNYDDIFNEFKEDIKRKIEEVNVYMGKKIDEQNVKHSKLFNILVSLKNENSTINRSISLLNEKIHMLEEEIGE</sequence>
<accession>A0A1A8ZC07</accession>